<dbReference type="eggNOG" id="ENOG502RQ87">
    <property type="taxonomic scope" value="Eukaryota"/>
</dbReference>
<feature type="compositionally biased region" description="Polar residues" evidence="1">
    <location>
        <begin position="15"/>
        <end position="31"/>
    </location>
</feature>
<dbReference type="GeneID" id="10025990"/>
<dbReference type="InParanoid" id="E4V125"/>
<dbReference type="HOGENOM" id="CLU_2108464_0_0_1"/>
<protein>
    <submittedName>
        <fullName evidence="2">Uncharacterized protein</fullName>
    </submittedName>
</protein>
<dbReference type="EMBL" id="DS989827">
    <property type="protein sequence ID" value="EFR03740.1"/>
    <property type="molecule type" value="Genomic_DNA"/>
</dbReference>
<feature type="compositionally biased region" description="Low complexity" evidence="1">
    <location>
        <begin position="32"/>
        <end position="53"/>
    </location>
</feature>
<name>E4V125_ARTGP</name>
<dbReference type="AlphaFoldDB" id="E4V125"/>
<dbReference type="RefSeq" id="XP_003170748.1">
    <property type="nucleotide sequence ID" value="XM_003170700.1"/>
</dbReference>
<keyword evidence="3" id="KW-1185">Reference proteome</keyword>
<evidence type="ECO:0000256" key="1">
    <source>
        <dbReference type="SAM" id="MobiDB-lite"/>
    </source>
</evidence>
<proteinExistence type="predicted"/>
<evidence type="ECO:0000313" key="2">
    <source>
        <dbReference type="EMBL" id="EFR03740.1"/>
    </source>
</evidence>
<accession>E4V125</accession>
<dbReference type="Proteomes" id="UP000002669">
    <property type="component" value="Unassembled WGS sequence"/>
</dbReference>
<gene>
    <name evidence="2" type="ORF">MGYG_06739</name>
</gene>
<reference evidence="3" key="1">
    <citation type="journal article" date="2012" name="MBio">
        <title>Comparative genome analysis of Trichophyton rubrum and related dermatophytes reveals candidate genes involved in infection.</title>
        <authorList>
            <person name="Martinez D.A."/>
            <person name="Oliver B.G."/>
            <person name="Graeser Y."/>
            <person name="Goldberg J.M."/>
            <person name="Li W."/>
            <person name="Martinez-Rossi N.M."/>
            <person name="Monod M."/>
            <person name="Shelest E."/>
            <person name="Barton R.C."/>
            <person name="Birch E."/>
            <person name="Brakhage A.A."/>
            <person name="Chen Z."/>
            <person name="Gurr S.J."/>
            <person name="Heiman D."/>
            <person name="Heitman J."/>
            <person name="Kosti I."/>
            <person name="Rossi A."/>
            <person name="Saif S."/>
            <person name="Samalova M."/>
            <person name="Saunders C.W."/>
            <person name="Shea T."/>
            <person name="Summerbell R.C."/>
            <person name="Xu J."/>
            <person name="Young S."/>
            <person name="Zeng Q."/>
            <person name="Birren B.W."/>
            <person name="Cuomo C.A."/>
            <person name="White T.C."/>
        </authorList>
    </citation>
    <scope>NUCLEOTIDE SEQUENCE [LARGE SCALE GENOMIC DNA]</scope>
    <source>
        <strain evidence="3">ATCC MYA-4604 / CBS 118893</strain>
    </source>
</reference>
<feature type="region of interest" description="Disordered" evidence="1">
    <location>
        <begin position="1"/>
        <end position="66"/>
    </location>
</feature>
<organism evidence="3">
    <name type="scientific">Arthroderma gypseum (strain ATCC MYA-4604 / CBS 118893)</name>
    <name type="common">Microsporum gypseum</name>
    <dbReference type="NCBI Taxonomy" id="535722"/>
    <lineage>
        <taxon>Eukaryota</taxon>
        <taxon>Fungi</taxon>
        <taxon>Dikarya</taxon>
        <taxon>Ascomycota</taxon>
        <taxon>Pezizomycotina</taxon>
        <taxon>Eurotiomycetes</taxon>
        <taxon>Eurotiomycetidae</taxon>
        <taxon>Onygenales</taxon>
        <taxon>Arthrodermataceae</taxon>
        <taxon>Nannizzia</taxon>
    </lineage>
</organism>
<sequence length="115" mass="12735">MSDSVFKKPCVPPSKATSRTSTPATDTSSNMSTVTKATQASSAASVSSGCSAPSDPPKSTKEERKQWFTKTMAEFDKMSRKELREMLRKDGRMVGRGPSYDFEEDIEYEQSCMKD</sequence>
<dbReference type="VEuPathDB" id="FungiDB:MGYG_06739"/>
<evidence type="ECO:0000313" key="3">
    <source>
        <dbReference type="Proteomes" id="UP000002669"/>
    </source>
</evidence>
<dbReference type="OMA" id="YDFEEDI"/>